<keyword evidence="1" id="KW-0472">Membrane</keyword>
<accession>A0ABQ3S916</accession>
<feature type="transmembrane region" description="Helical" evidence="1">
    <location>
        <begin position="60"/>
        <end position="81"/>
    </location>
</feature>
<feature type="transmembrane region" description="Helical" evidence="1">
    <location>
        <begin position="31"/>
        <end position="54"/>
    </location>
</feature>
<sequence length="89" mass="8992">MHPALIQVTALRRSMGGPYLSATTSTCDHRVYHVVVVALVSVIAGLVAGIGSVVLGQSALTAVASGGAVLAFTYGAGMTAVSHVSKRQQ</sequence>
<comment type="caution">
    <text evidence="2">The sequence shown here is derived from an EMBL/GenBank/DDBJ whole genome shotgun (WGS) entry which is preliminary data.</text>
</comment>
<dbReference type="Proteomes" id="UP000649259">
    <property type="component" value="Unassembled WGS sequence"/>
</dbReference>
<keyword evidence="1" id="KW-1133">Transmembrane helix</keyword>
<evidence type="ECO:0000313" key="3">
    <source>
        <dbReference type="Proteomes" id="UP000649259"/>
    </source>
</evidence>
<evidence type="ECO:0000256" key="1">
    <source>
        <dbReference type="SAM" id="Phobius"/>
    </source>
</evidence>
<keyword evidence="3" id="KW-1185">Reference proteome</keyword>
<organism evidence="2 3">
    <name type="scientific">Streptomyces asoensis</name>
    <dbReference type="NCBI Taxonomy" id="249586"/>
    <lineage>
        <taxon>Bacteria</taxon>
        <taxon>Bacillati</taxon>
        <taxon>Actinomycetota</taxon>
        <taxon>Actinomycetes</taxon>
        <taxon>Kitasatosporales</taxon>
        <taxon>Streptomycetaceae</taxon>
        <taxon>Streptomyces</taxon>
    </lineage>
</organism>
<gene>
    <name evidence="2" type="ORF">Saso_61200</name>
</gene>
<name>A0ABQ3S916_9ACTN</name>
<evidence type="ECO:0000313" key="2">
    <source>
        <dbReference type="EMBL" id="GHI64470.1"/>
    </source>
</evidence>
<dbReference type="EMBL" id="BNEB01000005">
    <property type="protein sequence ID" value="GHI64470.1"/>
    <property type="molecule type" value="Genomic_DNA"/>
</dbReference>
<keyword evidence="1" id="KW-0812">Transmembrane</keyword>
<reference evidence="3" key="1">
    <citation type="submission" date="2023-07" db="EMBL/GenBank/DDBJ databases">
        <title>Whole genome shotgun sequence of Streptomyces cacaoi subsp. asoensis NBRC 13813.</title>
        <authorList>
            <person name="Komaki H."/>
            <person name="Tamura T."/>
        </authorList>
    </citation>
    <scope>NUCLEOTIDE SEQUENCE [LARGE SCALE GENOMIC DNA]</scope>
    <source>
        <strain evidence="3">NBRC 13813</strain>
    </source>
</reference>
<evidence type="ECO:0008006" key="4">
    <source>
        <dbReference type="Google" id="ProtNLM"/>
    </source>
</evidence>
<proteinExistence type="predicted"/>
<protein>
    <recommendedName>
        <fullName evidence="4">Integral membrane protein</fullName>
    </recommendedName>
</protein>